<keyword evidence="2" id="KW-0472">Membrane</keyword>
<dbReference type="EMBL" id="VXIS01000061">
    <property type="protein sequence ID" value="KAA8909116.1"/>
    <property type="molecule type" value="Genomic_DNA"/>
</dbReference>
<evidence type="ECO:0000256" key="1">
    <source>
        <dbReference type="SAM" id="MobiDB-lite"/>
    </source>
</evidence>
<keyword evidence="4" id="KW-1185">Reference proteome</keyword>
<evidence type="ECO:0000313" key="3">
    <source>
        <dbReference type="EMBL" id="KAA8909116.1"/>
    </source>
</evidence>
<dbReference type="OrthoDB" id="2150604at2759"/>
<feature type="transmembrane region" description="Helical" evidence="2">
    <location>
        <begin position="117"/>
        <end position="134"/>
    </location>
</feature>
<feature type="transmembrane region" description="Helical" evidence="2">
    <location>
        <begin position="211"/>
        <end position="234"/>
    </location>
</feature>
<name>A0A5J5F1H0_9PEZI</name>
<feature type="transmembrane region" description="Helical" evidence="2">
    <location>
        <begin position="85"/>
        <end position="105"/>
    </location>
</feature>
<feature type="compositionally biased region" description="Polar residues" evidence="1">
    <location>
        <begin position="1"/>
        <end position="23"/>
    </location>
</feature>
<dbReference type="InParanoid" id="A0A5J5F1H0"/>
<accession>A0A5J5F1H0</accession>
<protein>
    <submittedName>
        <fullName evidence="3">Uncharacterized protein</fullName>
    </submittedName>
</protein>
<sequence>MPPLLTPNQLHSATEGTPGQNPQQSPPNTPRQSRASRIGSFFMCLLMIPVYTWFNAYETLDVLGKKKSTDNKETKLWVESKRSELNFVAVVGSLLASVIASSLSWPEVSNSPWIVEALWVTSIAFVTGAVVMAFQQSASLAKLLIECSCTDGKSVYSTYLFHSSKKPSLMAVFALQAPVQLLTYCFCSYSIGLMVHVSSKGFTGELPWRVSVFFVSAIGSGLFLYAWLSAYWSYALKPRGKPSSADDLQYTGINAV</sequence>
<feature type="transmembrane region" description="Helical" evidence="2">
    <location>
        <begin position="169"/>
        <end position="191"/>
    </location>
</feature>
<evidence type="ECO:0000256" key="2">
    <source>
        <dbReference type="SAM" id="Phobius"/>
    </source>
</evidence>
<reference evidence="3 4" key="1">
    <citation type="submission" date="2019-09" db="EMBL/GenBank/DDBJ databases">
        <title>Draft genome of the ectomycorrhizal ascomycete Sphaerosporella brunnea.</title>
        <authorList>
            <consortium name="DOE Joint Genome Institute"/>
            <person name="Benucci G.M."/>
            <person name="Marozzi G."/>
            <person name="Antonielli L."/>
            <person name="Sanchez S."/>
            <person name="Marco P."/>
            <person name="Wang X."/>
            <person name="Falini L.B."/>
            <person name="Barry K."/>
            <person name="Haridas S."/>
            <person name="Lipzen A."/>
            <person name="Labutti K."/>
            <person name="Grigoriev I.V."/>
            <person name="Murat C."/>
            <person name="Martin F."/>
            <person name="Albertini E."/>
            <person name="Donnini D."/>
            <person name="Bonito G."/>
        </authorList>
    </citation>
    <scope>NUCLEOTIDE SEQUENCE [LARGE SCALE GENOMIC DNA]</scope>
    <source>
        <strain evidence="3 4">Sb_GMNB300</strain>
    </source>
</reference>
<feature type="transmembrane region" description="Helical" evidence="2">
    <location>
        <begin position="38"/>
        <end position="57"/>
    </location>
</feature>
<keyword evidence="2" id="KW-0812">Transmembrane</keyword>
<dbReference type="AlphaFoldDB" id="A0A5J5F1H0"/>
<feature type="region of interest" description="Disordered" evidence="1">
    <location>
        <begin position="1"/>
        <end position="34"/>
    </location>
</feature>
<proteinExistence type="predicted"/>
<keyword evidence="2" id="KW-1133">Transmembrane helix</keyword>
<gene>
    <name evidence="3" type="ORF">FN846DRAFT_918330</name>
</gene>
<comment type="caution">
    <text evidence="3">The sequence shown here is derived from an EMBL/GenBank/DDBJ whole genome shotgun (WGS) entry which is preliminary data.</text>
</comment>
<evidence type="ECO:0000313" key="4">
    <source>
        <dbReference type="Proteomes" id="UP000326924"/>
    </source>
</evidence>
<dbReference type="Proteomes" id="UP000326924">
    <property type="component" value="Unassembled WGS sequence"/>
</dbReference>
<organism evidence="3 4">
    <name type="scientific">Sphaerosporella brunnea</name>
    <dbReference type="NCBI Taxonomy" id="1250544"/>
    <lineage>
        <taxon>Eukaryota</taxon>
        <taxon>Fungi</taxon>
        <taxon>Dikarya</taxon>
        <taxon>Ascomycota</taxon>
        <taxon>Pezizomycotina</taxon>
        <taxon>Pezizomycetes</taxon>
        <taxon>Pezizales</taxon>
        <taxon>Pyronemataceae</taxon>
        <taxon>Sphaerosporella</taxon>
    </lineage>
</organism>